<dbReference type="Proteomes" id="UP000315751">
    <property type="component" value="Unassembled WGS sequence"/>
</dbReference>
<name>A0A560GVX2_9PROT</name>
<dbReference type="InterPro" id="IPR008551">
    <property type="entry name" value="TANGO2"/>
</dbReference>
<protein>
    <submittedName>
        <fullName evidence="1">Transport and Golgi organization protein 2</fullName>
    </submittedName>
</protein>
<dbReference type="Gene3D" id="3.60.60.10">
    <property type="entry name" value="Penicillin V Acylase, Chain A"/>
    <property type="match status" value="1"/>
</dbReference>
<dbReference type="PANTHER" id="PTHR17985:SF8">
    <property type="entry name" value="TRANSPORT AND GOLGI ORGANIZATION PROTEIN 2 HOMOLOG"/>
    <property type="match status" value="1"/>
</dbReference>
<accession>A0A560GVX2</accession>
<dbReference type="OrthoDB" id="4380123at2"/>
<reference evidence="1 2" key="1">
    <citation type="submission" date="2019-06" db="EMBL/GenBank/DDBJ databases">
        <title>Genomic Encyclopedia of Type Strains, Phase IV (KMG-V): Genome sequencing to study the core and pangenomes of soil and plant-associated prokaryotes.</title>
        <authorList>
            <person name="Whitman W."/>
        </authorList>
    </citation>
    <scope>NUCLEOTIDE SEQUENCE [LARGE SCALE GENOMIC DNA]</scope>
    <source>
        <strain evidence="1 2">BR 11622</strain>
    </source>
</reference>
<dbReference type="EMBL" id="VITR01000013">
    <property type="protein sequence ID" value="TWB38148.1"/>
    <property type="molecule type" value="Genomic_DNA"/>
</dbReference>
<comment type="caution">
    <text evidence="1">The sequence shown here is derived from an EMBL/GenBank/DDBJ whole genome shotgun (WGS) entry which is preliminary data.</text>
</comment>
<dbReference type="AlphaFoldDB" id="A0A560GVX2"/>
<evidence type="ECO:0000313" key="2">
    <source>
        <dbReference type="Proteomes" id="UP000315751"/>
    </source>
</evidence>
<organism evidence="1 2">
    <name type="scientific">Nitrospirillum amazonense</name>
    <dbReference type="NCBI Taxonomy" id="28077"/>
    <lineage>
        <taxon>Bacteria</taxon>
        <taxon>Pseudomonadati</taxon>
        <taxon>Pseudomonadota</taxon>
        <taxon>Alphaproteobacteria</taxon>
        <taxon>Rhodospirillales</taxon>
        <taxon>Azospirillaceae</taxon>
        <taxon>Nitrospirillum</taxon>
    </lineage>
</organism>
<sequence length="261" mass="28389">MCSVILLRRPGHAWPLIVAANRDEMNDRPWLPPARHWPDRPEVVAGKDELADGSWCGLNDTGVLAAILNREGTLGPAAGKRSRGELVLEALDHADAPMEALSDLDTRAYRPFNLLLADNRDAWLLEHTGEAGRTRVRVTPIPEGVSMITARGLNAADCPRTRRYRPLFAAAPAPDPETVASSGSWGPEWEMLLASRISGDGDDPREAMCIVVPPIEGRGSFQTTSSSLIALPAMDRPGVPPRWRFAAGRPDLVPFQDLDLG</sequence>
<evidence type="ECO:0000313" key="1">
    <source>
        <dbReference type="EMBL" id="TWB38148.1"/>
    </source>
</evidence>
<gene>
    <name evidence="1" type="ORF">FBZ90_113143</name>
</gene>
<dbReference type="PANTHER" id="PTHR17985">
    <property type="entry name" value="SER/THR-RICH PROTEIN T10 IN DGCR REGION"/>
    <property type="match status" value="1"/>
</dbReference>
<proteinExistence type="predicted"/>
<dbReference type="RefSeq" id="WP_145734886.1">
    <property type="nucleotide sequence ID" value="NZ_VITR01000013.1"/>
</dbReference>
<keyword evidence="2" id="KW-1185">Reference proteome</keyword>
<dbReference type="Pfam" id="PF05742">
    <property type="entry name" value="TANGO2"/>
    <property type="match status" value="1"/>
</dbReference>